<keyword evidence="2" id="KW-1185">Reference proteome</keyword>
<proteinExistence type="predicted"/>
<comment type="caution">
    <text evidence="1">The sequence shown here is derived from an EMBL/GenBank/DDBJ whole genome shotgun (WGS) entry which is preliminary data.</text>
</comment>
<dbReference type="Proteomes" id="UP001160148">
    <property type="component" value="Unassembled WGS sequence"/>
</dbReference>
<name>A0AAV0W1S4_9HEMI</name>
<evidence type="ECO:0000313" key="1">
    <source>
        <dbReference type="EMBL" id="CAI6349351.1"/>
    </source>
</evidence>
<accession>A0AAV0W1S4</accession>
<protein>
    <submittedName>
        <fullName evidence="1">Uncharacterized protein</fullName>
    </submittedName>
</protein>
<dbReference type="AlphaFoldDB" id="A0AAV0W1S4"/>
<sequence length="84" mass="9654">MNPENESHLESLLDQNVFGLTYCFTLTLLGDADKGLAVICMHWNETENHLLAIVYSNLMYTNYADKQYASVAVWSTKNQHTPEW</sequence>
<organism evidence="1 2">
    <name type="scientific">Macrosiphum euphorbiae</name>
    <name type="common">potato aphid</name>
    <dbReference type="NCBI Taxonomy" id="13131"/>
    <lineage>
        <taxon>Eukaryota</taxon>
        <taxon>Metazoa</taxon>
        <taxon>Ecdysozoa</taxon>
        <taxon>Arthropoda</taxon>
        <taxon>Hexapoda</taxon>
        <taxon>Insecta</taxon>
        <taxon>Pterygota</taxon>
        <taxon>Neoptera</taxon>
        <taxon>Paraneoptera</taxon>
        <taxon>Hemiptera</taxon>
        <taxon>Sternorrhyncha</taxon>
        <taxon>Aphidomorpha</taxon>
        <taxon>Aphidoidea</taxon>
        <taxon>Aphididae</taxon>
        <taxon>Macrosiphini</taxon>
        <taxon>Macrosiphum</taxon>
    </lineage>
</organism>
<evidence type="ECO:0000313" key="2">
    <source>
        <dbReference type="Proteomes" id="UP001160148"/>
    </source>
</evidence>
<reference evidence="1 2" key="1">
    <citation type="submission" date="2023-01" db="EMBL/GenBank/DDBJ databases">
        <authorList>
            <person name="Whitehead M."/>
        </authorList>
    </citation>
    <scope>NUCLEOTIDE SEQUENCE [LARGE SCALE GENOMIC DNA]</scope>
</reference>
<dbReference type="EMBL" id="CARXXK010000001">
    <property type="protein sequence ID" value="CAI6349351.1"/>
    <property type="molecule type" value="Genomic_DNA"/>
</dbReference>
<gene>
    <name evidence="1" type="ORF">MEUPH1_LOCUS5924</name>
</gene>